<dbReference type="InterPro" id="IPR024862">
    <property type="entry name" value="TRPV"/>
</dbReference>
<keyword evidence="3" id="KW-0677">Repeat</keyword>
<feature type="transmembrane region" description="Helical" evidence="6">
    <location>
        <begin position="1207"/>
        <end position="1227"/>
    </location>
</feature>
<comment type="subcellular location">
    <subcellularLocation>
        <location evidence="1">Membrane</location>
        <topology evidence="1">Multi-pass membrane protein</topology>
    </subcellularLocation>
</comment>
<evidence type="ECO:0000256" key="6">
    <source>
        <dbReference type="SAM" id="Phobius"/>
    </source>
</evidence>
<feature type="transmembrane region" description="Helical" evidence="6">
    <location>
        <begin position="1029"/>
        <end position="1055"/>
    </location>
</feature>
<dbReference type="InterPro" id="IPR005821">
    <property type="entry name" value="Ion_trans_dom"/>
</dbReference>
<keyword evidence="4 6" id="KW-1133">Transmembrane helix</keyword>
<feature type="transmembrane region" description="Helical" evidence="6">
    <location>
        <begin position="1067"/>
        <end position="1097"/>
    </location>
</feature>
<proteinExistence type="predicted"/>
<feature type="transmembrane region" description="Helical" evidence="6">
    <location>
        <begin position="1005"/>
        <end position="1022"/>
    </location>
</feature>
<sequence length="1288" mass="147353">MATNTHHLDNTSVGLGIVTAPSKASIAYTMVEHTSSSARTSSDKSRSPHDHPIDLVAISPDQQAVATFSKFDGVIAWWAIEYETSEAKDLLSPTLVLRGSCHSDRYKDIASLEFFAHSLHLCLSISNRGEFVALSVVHLEPDHRSHRKNGESEDFQSDREDLSSFVLDTRTGYPVLLPRTVRHVVGYSRFNRAGDLAICTLAHLYLVNTQKWDLKFMFDLPPTGHSGDTLDVSNRINTTINSFQKSGKHFMWLDDQNLISVWSVESGSMAMRFKYAEGDLFALSNNGDLLAVCRAATAKSSTLLIYVLKRSALSNFTKLAPQYIPTPRLFLGLLVSEYEIPAVIGFIRWTETDENIFALMSFDDNRDGDQDGTRVRLLDPWSGLFVQEMEHSSLLAKVYVTLHLGTTTIMFRIYLATNPHSITNDIAPPPKPYTQSSSFMDPALSVDANWFLSTSGSTVELNKFTAFNYIQSPDHCQRQQDSSCVTIICTRGDITVSLTRDTMYNSMLATFKGEDLEMSFLPEPWLHCPEFKSVPQAFFLGHDGERVVIIGQQTIQVWFTRIQELQFIWRIPPSIGTHIEEATLHHNMRLTWEEEHSAVEEEKEHTHFVRIVALGKRSTNYIIQLPLANGFELRGEIIYFDRNILVNATRALLFMRHIVASQQKQHSDLNTDSSKVDNFFLLKRTRDIIKFGISHVGQPEVFNQVGEIVPFFELLQHEHDLDLVELIIDWGEWIPSGANNTGDLSTNPLKYAMEKDMEDLVHKLVKYCVKKTQEHRNQGYMTMVAECLEDISLNHPKLLEGVVQELSSVRTLRDSLPPYDMRGMLAHDNHYEISDIDVYRTLSKLQKYNPESWSYRFLTRPWASMEDFFDEIKCSLTAIIYKEARELREFGHINHLHKKHDEGNLYVVPLPSLCVYEPLKHSVLGYLWHDVIRPRSKFIELVDDLNSGHAIFASPIFEAILNFKWHTYARKRYLFWFALFILYFLSFLTVVSVEGEIVGSEWKGVMLDFTVLLSVLFLFQELRQAIYNFWGYIFSIYNYIDIGSFALPLVCSSFVKAPNPMEPPRELIAFGVLLLWTNLILQLRISNHLGIFVAIVLDMVRRIAALLFVMSVLVVGFAQAFHILLRHNDDQEYPRYTGHGSPYQYENGQLAPNWVEGTQSVIDVVRAPNKATQMFNTFDQSLRAVYDFVGGDFGTLDGFRGNASLDIMVVLFSFMVSIILLNVLIALMNESFQGTLRASRRAWLRQMAEVIQEVEIYRMWPWERQDPRKFPSVIYFAKPEDADAGKKE</sequence>
<protein>
    <recommendedName>
        <fullName evidence="7">Ion transport domain-containing protein</fullName>
    </recommendedName>
</protein>
<keyword evidence="2 6" id="KW-0812">Transmembrane</keyword>
<dbReference type="Proteomes" id="UP000274822">
    <property type="component" value="Unassembled WGS sequence"/>
</dbReference>
<evidence type="ECO:0000259" key="7">
    <source>
        <dbReference type="Pfam" id="PF00520"/>
    </source>
</evidence>
<dbReference type="PANTHER" id="PTHR10582:SF2">
    <property type="entry name" value="INACTIVE"/>
    <property type="match status" value="1"/>
</dbReference>
<evidence type="ECO:0000256" key="3">
    <source>
        <dbReference type="ARBA" id="ARBA00022737"/>
    </source>
</evidence>
<dbReference type="GO" id="GO:0005886">
    <property type="term" value="C:plasma membrane"/>
    <property type="evidence" value="ECO:0007669"/>
    <property type="project" value="TreeGrafter"/>
</dbReference>
<keyword evidence="9" id="KW-1185">Reference proteome</keyword>
<evidence type="ECO:0000256" key="2">
    <source>
        <dbReference type="ARBA" id="ARBA00022692"/>
    </source>
</evidence>
<feature type="transmembrane region" description="Helical" evidence="6">
    <location>
        <begin position="1104"/>
        <end position="1125"/>
    </location>
</feature>
<dbReference type="SUPFAM" id="SSF50978">
    <property type="entry name" value="WD40 repeat-like"/>
    <property type="match status" value="1"/>
</dbReference>
<dbReference type="Pfam" id="PF00520">
    <property type="entry name" value="Ion_trans"/>
    <property type="match status" value="1"/>
</dbReference>
<name>A0A433QA20_9FUNG</name>
<evidence type="ECO:0000313" key="9">
    <source>
        <dbReference type="Proteomes" id="UP000274822"/>
    </source>
</evidence>
<dbReference type="GO" id="GO:0005216">
    <property type="term" value="F:monoatomic ion channel activity"/>
    <property type="evidence" value="ECO:0007669"/>
    <property type="project" value="InterPro"/>
</dbReference>
<gene>
    <name evidence="8" type="ORF">BC938DRAFT_470530</name>
</gene>
<feature type="domain" description="Ion transport" evidence="7">
    <location>
        <begin position="975"/>
        <end position="1234"/>
    </location>
</feature>
<dbReference type="EMBL" id="RBNJ01010070">
    <property type="protein sequence ID" value="RUS26612.1"/>
    <property type="molecule type" value="Genomic_DNA"/>
</dbReference>
<dbReference type="InterPro" id="IPR036322">
    <property type="entry name" value="WD40_repeat_dom_sf"/>
</dbReference>
<evidence type="ECO:0000313" key="8">
    <source>
        <dbReference type="EMBL" id="RUS26612.1"/>
    </source>
</evidence>
<evidence type="ECO:0000256" key="4">
    <source>
        <dbReference type="ARBA" id="ARBA00022989"/>
    </source>
</evidence>
<reference evidence="8 9" key="1">
    <citation type="journal article" date="2018" name="New Phytol.">
        <title>Phylogenomics of Endogonaceae and evolution of mycorrhizas within Mucoromycota.</title>
        <authorList>
            <person name="Chang Y."/>
            <person name="Desiro A."/>
            <person name="Na H."/>
            <person name="Sandor L."/>
            <person name="Lipzen A."/>
            <person name="Clum A."/>
            <person name="Barry K."/>
            <person name="Grigoriev I.V."/>
            <person name="Martin F.M."/>
            <person name="Stajich J.E."/>
            <person name="Smith M.E."/>
            <person name="Bonito G."/>
            <person name="Spatafora J.W."/>
        </authorList>
    </citation>
    <scope>NUCLEOTIDE SEQUENCE [LARGE SCALE GENOMIC DNA]</scope>
    <source>
        <strain evidence="8 9">AD002</strain>
    </source>
</reference>
<accession>A0A433QA20</accession>
<evidence type="ECO:0000256" key="5">
    <source>
        <dbReference type="ARBA" id="ARBA00023136"/>
    </source>
</evidence>
<dbReference type="GO" id="GO:0098703">
    <property type="term" value="P:calcium ion import across plasma membrane"/>
    <property type="evidence" value="ECO:0007669"/>
    <property type="project" value="TreeGrafter"/>
</dbReference>
<feature type="transmembrane region" description="Helical" evidence="6">
    <location>
        <begin position="973"/>
        <end position="993"/>
    </location>
</feature>
<comment type="caution">
    <text evidence="8">The sequence shown here is derived from an EMBL/GenBank/DDBJ whole genome shotgun (WGS) entry which is preliminary data.</text>
</comment>
<dbReference type="PANTHER" id="PTHR10582">
    <property type="entry name" value="TRANSIENT RECEPTOR POTENTIAL ION CHANNEL PROTEIN"/>
    <property type="match status" value="1"/>
</dbReference>
<evidence type="ECO:0000256" key="1">
    <source>
        <dbReference type="ARBA" id="ARBA00004141"/>
    </source>
</evidence>
<organism evidence="8 9">
    <name type="scientific">Jimgerdemannia flammicorona</name>
    <dbReference type="NCBI Taxonomy" id="994334"/>
    <lineage>
        <taxon>Eukaryota</taxon>
        <taxon>Fungi</taxon>
        <taxon>Fungi incertae sedis</taxon>
        <taxon>Mucoromycota</taxon>
        <taxon>Mucoromycotina</taxon>
        <taxon>Endogonomycetes</taxon>
        <taxon>Endogonales</taxon>
        <taxon>Endogonaceae</taxon>
        <taxon>Jimgerdemannia</taxon>
    </lineage>
</organism>
<keyword evidence="5 6" id="KW-0472">Membrane</keyword>